<accession>D6A4K4</accession>
<evidence type="ECO:0000313" key="2">
    <source>
        <dbReference type="Proteomes" id="UP000003824"/>
    </source>
</evidence>
<evidence type="ECO:0000313" key="1">
    <source>
        <dbReference type="EMBL" id="EFE65844.2"/>
    </source>
</evidence>
<sequence>MNIEIKVDDITLSTIVADVVSFDEDGDTYTEGGKTVADLVAEQIVARLVKDDQWPYLREKVMDIRNEEIRAAVRPSIDEALARPIYKTNSYGERINGAETTLAEIIADEARKQLSEPADRYHRENGSILQQAVRAEVKRAFESEIADAVKQARDMVAAELGDTVSAQIAAAVKAGLKAK</sequence>
<dbReference type="RefSeq" id="WP_004980673.1">
    <property type="nucleotide sequence ID" value="NZ_DS999641.1"/>
</dbReference>
<dbReference type="Proteomes" id="UP000003824">
    <property type="component" value="Unassembled WGS sequence"/>
</dbReference>
<gene>
    <name evidence="1" type="ORF">SSFG_01098</name>
</gene>
<proteinExistence type="predicted"/>
<reference evidence="2" key="1">
    <citation type="submission" date="2008-12" db="EMBL/GenBank/DDBJ databases">
        <title>Annotation of Streptomyces ghanaensis ATCC 14672.</title>
        <authorList>
            <consortium name="The Broad Institute Genome Sequencing Platform"/>
            <consortium name="Broad Institute Microbial Sequencing Center"/>
            <person name="Fischbach M."/>
            <person name="Ward D."/>
            <person name="Young S."/>
            <person name="Kodira C.D."/>
            <person name="Zeng Q."/>
            <person name="Koehrsen M."/>
            <person name="Godfrey P."/>
            <person name="Alvarado L."/>
            <person name="Berlin A.M."/>
            <person name="Borenstein D."/>
            <person name="Chen Z."/>
            <person name="Engels R."/>
            <person name="Freedman E."/>
            <person name="Gellesch M."/>
            <person name="Goldberg J."/>
            <person name="Griggs A."/>
            <person name="Gujja S."/>
            <person name="Heiman D.I."/>
            <person name="Hepburn T.A."/>
            <person name="Howarth C."/>
            <person name="Jen D."/>
            <person name="Larson L."/>
            <person name="Lewis B."/>
            <person name="Mehta T."/>
            <person name="Park D."/>
            <person name="Pearson M."/>
            <person name="Roberts A."/>
            <person name="Saif S."/>
            <person name="Shea T.D."/>
            <person name="Shenoy N."/>
            <person name="Sisk P."/>
            <person name="Stolte C."/>
            <person name="Sykes S.N."/>
            <person name="Walk T."/>
            <person name="White J."/>
            <person name="Yandava C."/>
            <person name="Straight P."/>
            <person name="Clardy J."/>
            <person name="Hung D."/>
            <person name="Kolter R."/>
            <person name="Mekalanos J."/>
            <person name="Walker S."/>
            <person name="Walsh C.T."/>
            <person name="Wieland B.L.C."/>
            <person name="Ilzarbe M."/>
            <person name="Galagan J."/>
            <person name="Nusbaum C."/>
            <person name="Birren B."/>
        </authorList>
    </citation>
    <scope>NUCLEOTIDE SEQUENCE [LARGE SCALE GENOMIC DNA]</scope>
    <source>
        <strain evidence="2">ATCC 14672 / DSM 40746 / JCM 4963 / KCTC 9882 / NRRL B-12104 / FH 1290</strain>
    </source>
</reference>
<protein>
    <submittedName>
        <fullName evidence="1">Predicted protein</fullName>
    </submittedName>
</protein>
<dbReference type="eggNOG" id="ENOG50320JT">
    <property type="taxonomic scope" value="Bacteria"/>
</dbReference>
<name>D6A4K4_STRV1</name>
<dbReference type="AlphaFoldDB" id="D6A4K4"/>
<dbReference type="EMBL" id="DS999641">
    <property type="protein sequence ID" value="EFE65844.2"/>
    <property type="molecule type" value="Genomic_DNA"/>
</dbReference>
<organism evidence="1 2">
    <name type="scientific">Streptomyces viridosporus (strain ATCC 14672 / DSM 40746 / JCM 4963 / KCTC 9882 / NRRL B-12104 / FH 1290)</name>
    <name type="common">Streptomyces ghanaensis</name>
    <dbReference type="NCBI Taxonomy" id="566461"/>
    <lineage>
        <taxon>Bacteria</taxon>
        <taxon>Bacillati</taxon>
        <taxon>Actinomycetota</taxon>
        <taxon>Actinomycetes</taxon>
        <taxon>Kitasatosporales</taxon>
        <taxon>Streptomycetaceae</taxon>
        <taxon>Streptomyces</taxon>
    </lineage>
</organism>